<organism evidence="1 2">
    <name type="scientific">Bugula neritina</name>
    <name type="common">Brown bryozoan</name>
    <name type="synonym">Sertularia neritina</name>
    <dbReference type="NCBI Taxonomy" id="10212"/>
    <lineage>
        <taxon>Eukaryota</taxon>
        <taxon>Metazoa</taxon>
        <taxon>Spiralia</taxon>
        <taxon>Lophotrochozoa</taxon>
        <taxon>Bryozoa</taxon>
        <taxon>Gymnolaemata</taxon>
        <taxon>Cheilostomatida</taxon>
        <taxon>Flustrina</taxon>
        <taxon>Buguloidea</taxon>
        <taxon>Bugulidae</taxon>
        <taxon>Bugula</taxon>
    </lineage>
</organism>
<gene>
    <name evidence="1" type="ORF">EB796_000561</name>
</gene>
<proteinExistence type="predicted"/>
<dbReference type="OrthoDB" id="2789670at2759"/>
<accession>A0A7J7KSN9</accession>
<evidence type="ECO:0000313" key="2">
    <source>
        <dbReference type="Proteomes" id="UP000593567"/>
    </source>
</evidence>
<sequence>MEVLLLMINSSSTRMEKYLVCDSIQRSFRGRVPILDIADPEYLRLTMIKDFSSMPNRNDLSRRVNAGQLYDCSYGRPLEARAVISHSDLHLRQTQTGSLSLITVSLSLITGSLSSYQ</sequence>
<name>A0A7J7KSN9_BUGNE</name>
<dbReference type="AlphaFoldDB" id="A0A7J7KSN9"/>
<evidence type="ECO:0000313" key="1">
    <source>
        <dbReference type="EMBL" id="KAF6041125.1"/>
    </source>
</evidence>
<dbReference type="Proteomes" id="UP000593567">
    <property type="component" value="Unassembled WGS sequence"/>
</dbReference>
<protein>
    <submittedName>
        <fullName evidence="1">Uncharacterized protein</fullName>
    </submittedName>
</protein>
<keyword evidence="2" id="KW-1185">Reference proteome</keyword>
<dbReference type="EMBL" id="VXIV02000075">
    <property type="protein sequence ID" value="KAF6041125.1"/>
    <property type="molecule type" value="Genomic_DNA"/>
</dbReference>
<reference evidence="1" key="1">
    <citation type="submission" date="2020-06" db="EMBL/GenBank/DDBJ databases">
        <title>Draft genome of Bugula neritina, a colonial animal packing powerful symbionts and potential medicines.</title>
        <authorList>
            <person name="Rayko M."/>
        </authorList>
    </citation>
    <scope>NUCLEOTIDE SEQUENCE [LARGE SCALE GENOMIC DNA]</scope>
    <source>
        <strain evidence="1">Kwan_BN1</strain>
    </source>
</reference>
<comment type="caution">
    <text evidence="1">The sequence shown here is derived from an EMBL/GenBank/DDBJ whole genome shotgun (WGS) entry which is preliminary data.</text>
</comment>